<reference evidence="7 8" key="1">
    <citation type="journal article" date="2011" name="J. Bacteriol.">
        <title>Genome sequence of the verrucomicrobium Opitutus terrae PB90-1, an abundant inhabitant of rice paddy soil ecosystems.</title>
        <authorList>
            <person name="van Passel M.W."/>
            <person name="Kant R."/>
            <person name="Palva A."/>
            <person name="Copeland A."/>
            <person name="Lucas S."/>
            <person name="Lapidus A."/>
            <person name="Glavina del Rio T."/>
            <person name="Pitluck S."/>
            <person name="Goltsman E."/>
            <person name="Clum A."/>
            <person name="Sun H."/>
            <person name="Schmutz J."/>
            <person name="Larimer F.W."/>
            <person name="Land M.L."/>
            <person name="Hauser L."/>
            <person name="Kyrpides N."/>
            <person name="Mikhailova N."/>
            <person name="Richardson P.P."/>
            <person name="Janssen P.H."/>
            <person name="de Vos W.M."/>
            <person name="Smidt H."/>
        </authorList>
    </citation>
    <scope>NUCLEOTIDE SEQUENCE [LARGE SCALE GENOMIC DNA]</scope>
    <source>
        <strain evidence="8">DSM 11246 / JCM 15787 / PB90-1</strain>
    </source>
</reference>
<keyword evidence="8" id="KW-1185">Reference proteome</keyword>
<evidence type="ECO:0000256" key="1">
    <source>
        <dbReference type="ARBA" id="ARBA00001947"/>
    </source>
</evidence>
<dbReference type="GO" id="GO:0046872">
    <property type="term" value="F:metal ion binding"/>
    <property type="evidence" value="ECO:0007669"/>
    <property type="project" value="UniProtKB-KW"/>
</dbReference>
<evidence type="ECO:0000256" key="4">
    <source>
        <dbReference type="ARBA" id="ARBA00022833"/>
    </source>
</evidence>
<dbReference type="KEGG" id="ote:Oter_2918"/>
<protein>
    <submittedName>
        <fullName evidence="7">Peptidase M20</fullName>
    </submittedName>
</protein>
<dbReference type="HOGENOM" id="CLU_021802_2_0_0"/>
<dbReference type="GO" id="GO:0008777">
    <property type="term" value="F:acetylornithine deacetylase activity"/>
    <property type="evidence" value="ECO:0007669"/>
    <property type="project" value="TreeGrafter"/>
</dbReference>
<keyword evidence="3" id="KW-0378">Hydrolase</keyword>
<keyword evidence="2" id="KW-0479">Metal-binding</keyword>
<evidence type="ECO:0000313" key="8">
    <source>
        <dbReference type="Proteomes" id="UP000007013"/>
    </source>
</evidence>
<dbReference type="PANTHER" id="PTHR43808">
    <property type="entry name" value="ACETYLORNITHINE DEACETYLASE"/>
    <property type="match status" value="1"/>
</dbReference>
<dbReference type="InterPro" id="IPR001261">
    <property type="entry name" value="ArgE/DapE_CS"/>
</dbReference>
<dbReference type="PANTHER" id="PTHR43808:SF31">
    <property type="entry name" value="N-ACETYL-L-CITRULLINE DEACETYLASE"/>
    <property type="match status" value="1"/>
</dbReference>
<organism evidence="7 8">
    <name type="scientific">Opitutus terrae (strain DSM 11246 / JCM 15787 / PB90-1)</name>
    <dbReference type="NCBI Taxonomy" id="452637"/>
    <lineage>
        <taxon>Bacteria</taxon>
        <taxon>Pseudomonadati</taxon>
        <taxon>Verrucomicrobiota</taxon>
        <taxon>Opitutia</taxon>
        <taxon>Opitutales</taxon>
        <taxon>Opitutaceae</taxon>
        <taxon>Opitutus</taxon>
    </lineage>
</organism>
<dbReference type="Pfam" id="PF01546">
    <property type="entry name" value="Peptidase_M20"/>
    <property type="match status" value="1"/>
</dbReference>
<dbReference type="Gene3D" id="3.40.630.10">
    <property type="entry name" value="Zn peptidases"/>
    <property type="match status" value="1"/>
</dbReference>
<dbReference type="SUPFAM" id="SSF55031">
    <property type="entry name" value="Bacterial exopeptidase dimerisation domain"/>
    <property type="match status" value="1"/>
</dbReference>
<dbReference type="RefSeq" id="WP_012375734.1">
    <property type="nucleotide sequence ID" value="NC_010571.1"/>
</dbReference>
<dbReference type="STRING" id="452637.Oter_2918"/>
<evidence type="ECO:0000313" key="7">
    <source>
        <dbReference type="EMBL" id="ACB76199.1"/>
    </source>
</evidence>
<dbReference type="Proteomes" id="UP000007013">
    <property type="component" value="Chromosome"/>
</dbReference>
<dbReference type="CDD" id="cd03894">
    <property type="entry name" value="M20_ArgE"/>
    <property type="match status" value="1"/>
</dbReference>
<accession>B1ZY50</accession>
<dbReference type="InterPro" id="IPR036264">
    <property type="entry name" value="Bact_exopeptidase_dim_dom"/>
</dbReference>
<evidence type="ECO:0000259" key="6">
    <source>
        <dbReference type="Pfam" id="PF07687"/>
    </source>
</evidence>
<keyword evidence="5" id="KW-0170">Cobalt</keyword>
<dbReference type="Pfam" id="PF07687">
    <property type="entry name" value="M20_dimer"/>
    <property type="match status" value="1"/>
</dbReference>
<dbReference type="SUPFAM" id="SSF53187">
    <property type="entry name" value="Zn-dependent exopeptidases"/>
    <property type="match status" value="1"/>
</dbReference>
<keyword evidence="4" id="KW-0862">Zinc</keyword>
<comment type="cofactor">
    <cofactor evidence="1">
        <name>Zn(2+)</name>
        <dbReference type="ChEBI" id="CHEBI:29105"/>
    </cofactor>
</comment>
<evidence type="ECO:0000256" key="3">
    <source>
        <dbReference type="ARBA" id="ARBA00022801"/>
    </source>
</evidence>
<sequence>MNPSAALPESCEQLLAQMVAFDTVNARYAGRASGEPALAAHLEAIATAWGFTCRRLPVTDGLFNLLIQHEPVPGGEWLLFESHLDTVSAAGMTVPPFAVSSDATRLFGRGVCDTKGSGAAMLWALRSLRSEPSLRRNIGVLFTVDEEAGMTGAGTFARATLPQWPGPLLGIIVGEPTELQPVIAHNGLVRWTTVTRGRAAHSADPAQGRSAISAMVRVIEALESQYVPGVATRIDPLTGAAACSINVIRGGTQVNIVPERCEIDVDRRLVPGESPAEALAARDRVLAPLARGSAPVEFEHLPLFGIPPLSSEPNLPLLRRFAPVLTRHGSDATARGVRYATNASHYATASVPVIVLGPGSITQAHTADEWLSRDQLDRATRLYAALMTG</sequence>
<feature type="domain" description="Peptidase M20 dimerisation" evidence="6">
    <location>
        <begin position="183"/>
        <end position="285"/>
    </location>
</feature>
<dbReference type="eggNOG" id="COG0624">
    <property type="taxonomic scope" value="Bacteria"/>
</dbReference>
<dbReference type="EMBL" id="CP001032">
    <property type="protein sequence ID" value="ACB76199.1"/>
    <property type="molecule type" value="Genomic_DNA"/>
</dbReference>
<dbReference type="InterPro" id="IPR050072">
    <property type="entry name" value="Peptidase_M20A"/>
</dbReference>
<dbReference type="GO" id="GO:0006526">
    <property type="term" value="P:L-arginine biosynthetic process"/>
    <property type="evidence" value="ECO:0007669"/>
    <property type="project" value="TreeGrafter"/>
</dbReference>
<dbReference type="PROSITE" id="PS00758">
    <property type="entry name" value="ARGE_DAPE_CPG2_1"/>
    <property type="match status" value="1"/>
</dbReference>
<dbReference type="OrthoDB" id="9792335at2"/>
<dbReference type="InterPro" id="IPR011650">
    <property type="entry name" value="Peptidase_M20_dimer"/>
</dbReference>
<dbReference type="InterPro" id="IPR002933">
    <property type="entry name" value="Peptidase_M20"/>
</dbReference>
<evidence type="ECO:0000256" key="2">
    <source>
        <dbReference type="ARBA" id="ARBA00022723"/>
    </source>
</evidence>
<dbReference type="Gene3D" id="3.30.70.360">
    <property type="match status" value="1"/>
</dbReference>
<evidence type="ECO:0000256" key="5">
    <source>
        <dbReference type="ARBA" id="ARBA00023285"/>
    </source>
</evidence>
<proteinExistence type="predicted"/>
<gene>
    <name evidence="7" type="ordered locus">Oter_2918</name>
</gene>
<name>B1ZY50_OPITP</name>
<dbReference type="AlphaFoldDB" id="B1ZY50"/>